<keyword evidence="2" id="KW-0012">Acyltransferase</keyword>
<gene>
    <name evidence="2" type="ORF">FHG71_01255</name>
</gene>
<dbReference type="RefSeq" id="WP_139079782.1">
    <property type="nucleotide sequence ID" value="NZ_VDFV01000001.1"/>
</dbReference>
<dbReference type="EMBL" id="VDFV01000001">
    <property type="protein sequence ID" value="TNC74788.1"/>
    <property type="molecule type" value="Genomic_DNA"/>
</dbReference>
<reference evidence="2 3" key="1">
    <citation type="submission" date="2019-06" db="EMBL/GenBank/DDBJ databases">
        <authorList>
            <person name="Jiang L."/>
        </authorList>
    </citation>
    <scope>NUCLEOTIDE SEQUENCE [LARGE SCALE GENOMIC DNA]</scope>
    <source>
        <strain evidence="2 3">YIM 48858</strain>
    </source>
</reference>
<protein>
    <submittedName>
        <fullName evidence="2">Acyltransferase</fullName>
    </submittedName>
</protein>
<evidence type="ECO:0000313" key="3">
    <source>
        <dbReference type="Proteomes" id="UP000305709"/>
    </source>
</evidence>
<organism evidence="2 3">
    <name type="scientific">Rubellimicrobium roseum</name>
    <dbReference type="NCBI Taxonomy" id="687525"/>
    <lineage>
        <taxon>Bacteria</taxon>
        <taxon>Pseudomonadati</taxon>
        <taxon>Pseudomonadota</taxon>
        <taxon>Alphaproteobacteria</taxon>
        <taxon>Rhodobacterales</taxon>
        <taxon>Roseobacteraceae</taxon>
        <taxon>Rubellimicrobium</taxon>
    </lineage>
</organism>
<dbReference type="InterPro" id="IPR011004">
    <property type="entry name" value="Trimer_LpxA-like_sf"/>
</dbReference>
<comment type="similarity">
    <text evidence="1">Belongs to the transferase hexapeptide repeat family.</text>
</comment>
<dbReference type="InterPro" id="IPR001451">
    <property type="entry name" value="Hexapep"/>
</dbReference>
<dbReference type="PANTHER" id="PTHR43300">
    <property type="entry name" value="ACETYLTRANSFERASE"/>
    <property type="match status" value="1"/>
</dbReference>
<dbReference type="Proteomes" id="UP000305709">
    <property type="component" value="Unassembled WGS sequence"/>
</dbReference>
<dbReference type="PANTHER" id="PTHR43300:SF11">
    <property type="entry name" value="ACETYLTRANSFERASE RV3034C-RELATED"/>
    <property type="match status" value="1"/>
</dbReference>
<dbReference type="CDD" id="cd04647">
    <property type="entry name" value="LbH_MAT_like"/>
    <property type="match status" value="1"/>
</dbReference>
<evidence type="ECO:0000256" key="1">
    <source>
        <dbReference type="ARBA" id="ARBA00007274"/>
    </source>
</evidence>
<dbReference type="OrthoDB" id="9815592at2"/>
<dbReference type="InterPro" id="IPR050179">
    <property type="entry name" value="Trans_hexapeptide_repeat"/>
</dbReference>
<dbReference type="AlphaFoldDB" id="A0A5C4NMW2"/>
<evidence type="ECO:0000313" key="2">
    <source>
        <dbReference type="EMBL" id="TNC74788.1"/>
    </source>
</evidence>
<dbReference type="SUPFAM" id="SSF51161">
    <property type="entry name" value="Trimeric LpxA-like enzymes"/>
    <property type="match status" value="1"/>
</dbReference>
<dbReference type="GO" id="GO:0016746">
    <property type="term" value="F:acyltransferase activity"/>
    <property type="evidence" value="ECO:0007669"/>
    <property type="project" value="UniProtKB-KW"/>
</dbReference>
<keyword evidence="3" id="KW-1185">Reference proteome</keyword>
<sequence length="176" mass="18982">MTIPATSTSPAAQAAPLKKAKRRGLNRLRAIRNVLVTIRRLSYTYVWRMDIHPSVQMSLSAQLDRTFPKGVHVGPRTYLAFESRILTHDMTRGLYLHTRIGADCFIGGRSLILPGVEIGDGCVVGAASVVTKSVPPRSLVAGNPARILKSDIEVGPYGRFLTADSTEAALAEAGLT</sequence>
<name>A0A5C4NMW2_9RHOB</name>
<keyword evidence="2" id="KW-0808">Transferase</keyword>
<accession>A0A5C4NMW2</accession>
<comment type="caution">
    <text evidence="2">The sequence shown here is derived from an EMBL/GenBank/DDBJ whole genome shotgun (WGS) entry which is preliminary data.</text>
</comment>
<dbReference type="Gene3D" id="2.160.10.10">
    <property type="entry name" value="Hexapeptide repeat proteins"/>
    <property type="match status" value="1"/>
</dbReference>
<proteinExistence type="inferred from homology"/>
<dbReference type="Pfam" id="PF14602">
    <property type="entry name" value="Hexapep_2"/>
    <property type="match status" value="1"/>
</dbReference>